<accession>A0A076EGC5</accession>
<proteinExistence type="predicted"/>
<sequence length="387" mass="42984">MLTVSRVDRPCLDQIPDPDLDTMVADIVEQVDFSSTDVESRLRSPNLRIERTSSAADLDARTEILFGHRTILMGGGLYPFLCQYLRAASSYFLTCNQGGTPASNWHAGRSSLATTLDWLSTPTEMPQRPAFTISRSQDKSALSLALYTYRFLLCHELAHAALGHSPIEAGSVPDNITPLHQQQDQELETDRMALTLQVRSIPTRSETVKGLAGAVYAFAAEALRNSRLMLLAELVDERQWEIELTHPPTIQREFGLLGAANGLCGQAAMTDMHRLRNDLRELNDQVLTDALRQQQMVVKKSRQLLRIEMDTLRLHGNDPLPAVLPDLLRLFSQSPVGVMKALEHPPSNASDDTSAIASLIDRLVAELPAEFQDFHNQSPKERAIDLA</sequence>
<dbReference type="AlphaFoldDB" id="A0A076EGC5"/>
<protein>
    <submittedName>
        <fullName evidence="1">Uncharacterized protein</fullName>
    </submittedName>
</protein>
<evidence type="ECO:0000313" key="2">
    <source>
        <dbReference type="Proteomes" id="UP000028488"/>
    </source>
</evidence>
<evidence type="ECO:0000313" key="1">
    <source>
        <dbReference type="EMBL" id="AII04163.1"/>
    </source>
</evidence>
<name>A0A076EGC5_RHOOP</name>
<gene>
    <name evidence="1" type="ORF">EP51_05965</name>
</gene>
<reference evidence="1 2" key="1">
    <citation type="submission" date="2014-07" db="EMBL/GenBank/DDBJ databases">
        <title>Genome Sequence of Rhodococcus opacus Strain R7, a Biodegrader of Mono- and Polycyclic Aromatic Hydrocarbons.</title>
        <authorList>
            <person name="Di Gennaro P."/>
            <person name="Zampolli J."/>
            <person name="Presti I."/>
            <person name="Cappelletti M."/>
            <person name="D'Ursi P."/>
            <person name="Orro A."/>
            <person name="Mezzelani A."/>
            <person name="Milanesi L."/>
        </authorList>
    </citation>
    <scope>NUCLEOTIDE SEQUENCE [LARGE SCALE GENOMIC DNA]</scope>
    <source>
        <strain evidence="1 2">R7</strain>
    </source>
</reference>
<dbReference type="EMBL" id="CP008947">
    <property type="protein sequence ID" value="AII04163.1"/>
    <property type="molecule type" value="Genomic_DNA"/>
</dbReference>
<organism evidence="1 2">
    <name type="scientific">Rhodococcus opacus</name>
    <name type="common">Nocardia opaca</name>
    <dbReference type="NCBI Taxonomy" id="37919"/>
    <lineage>
        <taxon>Bacteria</taxon>
        <taxon>Bacillati</taxon>
        <taxon>Actinomycetota</taxon>
        <taxon>Actinomycetes</taxon>
        <taxon>Mycobacteriales</taxon>
        <taxon>Nocardiaceae</taxon>
        <taxon>Rhodococcus</taxon>
    </lineage>
</organism>
<dbReference type="Proteomes" id="UP000028488">
    <property type="component" value="Chromosome"/>
</dbReference>